<evidence type="ECO:0000313" key="1">
    <source>
        <dbReference type="EMBL" id="OGG28476.1"/>
    </source>
</evidence>
<dbReference type="PANTHER" id="PTHR43861:SF6">
    <property type="entry name" value="METHYLTRANSFERASE TYPE 11"/>
    <property type="match status" value="1"/>
</dbReference>
<gene>
    <name evidence="1" type="ORF">A3A64_00745</name>
</gene>
<dbReference type="AlphaFoldDB" id="A0A1F6AUW3"/>
<organism evidence="1 2">
    <name type="scientific">Candidatus Gottesmanbacteria bacterium RIFCSPLOWO2_01_FULL_48_11</name>
    <dbReference type="NCBI Taxonomy" id="1798395"/>
    <lineage>
        <taxon>Bacteria</taxon>
        <taxon>Candidatus Gottesmaniibacteriota</taxon>
    </lineage>
</organism>
<dbReference type="EMBL" id="MFJY01000002">
    <property type="protein sequence ID" value="OGG28476.1"/>
    <property type="molecule type" value="Genomic_DNA"/>
</dbReference>
<protein>
    <recommendedName>
        <fullName evidence="3">Methyltransferase type 11 domain-containing protein</fullName>
    </recommendedName>
</protein>
<comment type="caution">
    <text evidence="1">The sequence shown here is derived from an EMBL/GenBank/DDBJ whole genome shotgun (WGS) entry which is preliminary data.</text>
</comment>
<dbReference type="SUPFAM" id="SSF53335">
    <property type="entry name" value="S-adenosyl-L-methionine-dependent methyltransferases"/>
    <property type="match status" value="1"/>
</dbReference>
<evidence type="ECO:0008006" key="3">
    <source>
        <dbReference type="Google" id="ProtNLM"/>
    </source>
</evidence>
<reference evidence="1 2" key="1">
    <citation type="journal article" date="2016" name="Nat. Commun.">
        <title>Thousands of microbial genomes shed light on interconnected biogeochemical processes in an aquifer system.</title>
        <authorList>
            <person name="Anantharaman K."/>
            <person name="Brown C.T."/>
            <person name="Hug L.A."/>
            <person name="Sharon I."/>
            <person name="Castelle C.J."/>
            <person name="Probst A.J."/>
            <person name="Thomas B.C."/>
            <person name="Singh A."/>
            <person name="Wilkins M.J."/>
            <person name="Karaoz U."/>
            <person name="Brodie E.L."/>
            <person name="Williams K.H."/>
            <person name="Hubbard S.S."/>
            <person name="Banfield J.F."/>
        </authorList>
    </citation>
    <scope>NUCLEOTIDE SEQUENCE [LARGE SCALE GENOMIC DNA]</scope>
</reference>
<dbReference type="Proteomes" id="UP000178305">
    <property type="component" value="Unassembled WGS sequence"/>
</dbReference>
<dbReference type="PANTHER" id="PTHR43861">
    <property type="entry name" value="TRANS-ACONITATE 2-METHYLTRANSFERASE-RELATED"/>
    <property type="match status" value="1"/>
</dbReference>
<name>A0A1F6AUW3_9BACT</name>
<proteinExistence type="predicted"/>
<accession>A0A1F6AUW3</accession>
<evidence type="ECO:0000313" key="2">
    <source>
        <dbReference type="Proteomes" id="UP000178305"/>
    </source>
</evidence>
<dbReference type="InterPro" id="IPR029063">
    <property type="entry name" value="SAM-dependent_MTases_sf"/>
</dbReference>
<sequence length="184" mass="20852">MRERELNTFYSKGYYRRTINLTDEEKDADEMYRATVDAKIIKQHLGDVPSHLDIGCSRGYLLEQVGAASRVGVESDVDHVTASGIKVYSDIDDVSKKRFDLVTAIHVLEHVADPLTFLKRMVAVTNANGHLIIEVPTWKSPGGPLRLPHLFHFEPDVLRLMCREVGLNVEHTEFTPHLMLICRA</sequence>
<dbReference type="Pfam" id="PF13489">
    <property type="entry name" value="Methyltransf_23"/>
    <property type="match status" value="1"/>
</dbReference>
<dbReference type="Gene3D" id="3.40.50.150">
    <property type="entry name" value="Vaccinia Virus protein VP39"/>
    <property type="match status" value="1"/>
</dbReference>